<dbReference type="SUPFAM" id="SSF161098">
    <property type="entry name" value="MetI-like"/>
    <property type="match status" value="1"/>
</dbReference>
<evidence type="ECO:0000313" key="10">
    <source>
        <dbReference type="Proteomes" id="UP001597262"/>
    </source>
</evidence>
<dbReference type="Gene3D" id="1.10.3720.10">
    <property type="entry name" value="MetI-like"/>
    <property type="match status" value="1"/>
</dbReference>
<evidence type="ECO:0000256" key="1">
    <source>
        <dbReference type="ARBA" id="ARBA00004651"/>
    </source>
</evidence>
<dbReference type="PANTHER" id="PTHR43744:SF8">
    <property type="entry name" value="SN-GLYCEROL-3-PHOSPHATE TRANSPORT SYSTEM PERMEASE PROTEIN UGPE"/>
    <property type="match status" value="1"/>
</dbReference>
<dbReference type="RefSeq" id="WP_379319974.1">
    <property type="nucleotide sequence ID" value="NZ_JBHTLM010000010.1"/>
</dbReference>
<feature type="domain" description="ABC transmembrane type-1" evidence="8">
    <location>
        <begin position="86"/>
        <end position="279"/>
    </location>
</feature>
<dbReference type="PROSITE" id="PS50928">
    <property type="entry name" value="ABC_TM1"/>
    <property type="match status" value="1"/>
</dbReference>
<dbReference type="Pfam" id="PF00528">
    <property type="entry name" value="BPD_transp_1"/>
    <property type="match status" value="1"/>
</dbReference>
<keyword evidence="4 7" id="KW-0812">Transmembrane</keyword>
<comment type="similarity">
    <text evidence="7">Belongs to the binding-protein-dependent transport system permease family.</text>
</comment>
<evidence type="ECO:0000256" key="7">
    <source>
        <dbReference type="RuleBase" id="RU363032"/>
    </source>
</evidence>
<dbReference type="EMBL" id="JBHTLM010000010">
    <property type="protein sequence ID" value="MFD1177524.1"/>
    <property type="molecule type" value="Genomic_DNA"/>
</dbReference>
<keyword evidence="3" id="KW-1003">Cell membrane</keyword>
<evidence type="ECO:0000256" key="6">
    <source>
        <dbReference type="ARBA" id="ARBA00023136"/>
    </source>
</evidence>
<accession>A0ABW3RZ55</accession>
<keyword evidence="10" id="KW-1185">Reference proteome</keyword>
<comment type="caution">
    <text evidence="9">The sequence shown here is derived from an EMBL/GenBank/DDBJ whole genome shotgun (WGS) entry which is preliminary data.</text>
</comment>
<name>A0ABW3RZ55_9BACL</name>
<organism evidence="9 10">
    <name type="scientific">Paenibacillus puldeungensis</name>
    <dbReference type="NCBI Taxonomy" id="696536"/>
    <lineage>
        <taxon>Bacteria</taxon>
        <taxon>Bacillati</taxon>
        <taxon>Bacillota</taxon>
        <taxon>Bacilli</taxon>
        <taxon>Bacillales</taxon>
        <taxon>Paenibacillaceae</taxon>
        <taxon>Paenibacillus</taxon>
    </lineage>
</organism>
<reference evidence="10" key="1">
    <citation type="journal article" date="2019" name="Int. J. Syst. Evol. Microbiol.">
        <title>The Global Catalogue of Microorganisms (GCM) 10K type strain sequencing project: providing services to taxonomists for standard genome sequencing and annotation.</title>
        <authorList>
            <consortium name="The Broad Institute Genomics Platform"/>
            <consortium name="The Broad Institute Genome Sequencing Center for Infectious Disease"/>
            <person name="Wu L."/>
            <person name="Ma J."/>
        </authorList>
    </citation>
    <scope>NUCLEOTIDE SEQUENCE [LARGE SCALE GENOMIC DNA]</scope>
    <source>
        <strain evidence="10">CCUG 59189</strain>
    </source>
</reference>
<dbReference type="Proteomes" id="UP001597262">
    <property type="component" value="Unassembled WGS sequence"/>
</dbReference>
<dbReference type="PANTHER" id="PTHR43744">
    <property type="entry name" value="ABC TRANSPORTER PERMEASE PROTEIN MG189-RELATED-RELATED"/>
    <property type="match status" value="1"/>
</dbReference>
<gene>
    <name evidence="9" type="ORF">ACFQ3W_14615</name>
</gene>
<evidence type="ECO:0000259" key="8">
    <source>
        <dbReference type="PROSITE" id="PS50928"/>
    </source>
</evidence>
<dbReference type="InterPro" id="IPR000515">
    <property type="entry name" value="MetI-like"/>
</dbReference>
<feature type="transmembrane region" description="Helical" evidence="7">
    <location>
        <begin position="123"/>
        <end position="143"/>
    </location>
</feature>
<dbReference type="InterPro" id="IPR035906">
    <property type="entry name" value="MetI-like_sf"/>
</dbReference>
<dbReference type="CDD" id="cd06261">
    <property type="entry name" value="TM_PBP2"/>
    <property type="match status" value="1"/>
</dbReference>
<proteinExistence type="inferred from homology"/>
<sequence>MNVVITELNNPDAPKSRKPMARLGKTLLRIVLIIQTLIVVYPLFWNVLASFKTNKEVMDSPWTLPSSLQWGNYYRAFTTAKIGDYMLNSVLVVIMSMALLLLTAIPTAYVLGRMKFRGRAFTINFYMAGLFIGGVYIIVPLFILMNQLHMLDNLFWLSAVYATGSLPFSVYLLTGFMKSIPADYEDAAMMDGCGYFTTLVRIIVPMAKPGVISLIVFSFFDFWNEYVLAMTLVTSDTKKTIPIGLANLMQIQQYATDWGSLFAGLVIVLVPTILVYTLLQKKLTEGMMLGGIKG</sequence>
<evidence type="ECO:0000313" key="9">
    <source>
        <dbReference type="EMBL" id="MFD1177524.1"/>
    </source>
</evidence>
<keyword evidence="5 7" id="KW-1133">Transmembrane helix</keyword>
<feature type="transmembrane region" description="Helical" evidence="7">
    <location>
        <begin position="258"/>
        <end position="279"/>
    </location>
</feature>
<feature type="transmembrane region" description="Helical" evidence="7">
    <location>
        <begin position="155"/>
        <end position="177"/>
    </location>
</feature>
<keyword evidence="2 7" id="KW-0813">Transport</keyword>
<evidence type="ECO:0000256" key="5">
    <source>
        <dbReference type="ARBA" id="ARBA00022989"/>
    </source>
</evidence>
<protein>
    <submittedName>
        <fullName evidence="9">Carbohydrate ABC transporter permease</fullName>
    </submittedName>
</protein>
<evidence type="ECO:0000256" key="3">
    <source>
        <dbReference type="ARBA" id="ARBA00022475"/>
    </source>
</evidence>
<comment type="subcellular location">
    <subcellularLocation>
        <location evidence="1 7">Cell membrane</location>
        <topology evidence="1 7">Multi-pass membrane protein</topology>
    </subcellularLocation>
</comment>
<feature type="transmembrane region" description="Helical" evidence="7">
    <location>
        <begin position="27"/>
        <end position="48"/>
    </location>
</feature>
<feature type="transmembrane region" description="Helical" evidence="7">
    <location>
        <begin position="85"/>
        <end position="111"/>
    </location>
</feature>
<evidence type="ECO:0000256" key="2">
    <source>
        <dbReference type="ARBA" id="ARBA00022448"/>
    </source>
</evidence>
<evidence type="ECO:0000256" key="4">
    <source>
        <dbReference type="ARBA" id="ARBA00022692"/>
    </source>
</evidence>
<feature type="transmembrane region" description="Helical" evidence="7">
    <location>
        <begin position="198"/>
        <end position="220"/>
    </location>
</feature>
<keyword evidence="6 7" id="KW-0472">Membrane</keyword>